<dbReference type="Proteomes" id="UP001300502">
    <property type="component" value="Unassembled WGS sequence"/>
</dbReference>
<dbReference type="GO" id="GO:0036297">
    <property type="term" value="P:interstrand cross-link repair"/>
    <property type="evidence" value="ECO:0007669"/>
    <property type="project" value="TreeGrafter"/>
</dbReference>
<evidence type="ECO:0000256" key="3">
    <source>
        <dbReference type="ARBA" id="ARBA00022843"/>
    </source>
</evidence>
<dbReference type="EMBL" id="JANCYU010000032">
    <property type="protein sequence ID" value="KAK4525650.1"/>
    <property type="molecule type" value="Genomic_DNA"/>
</dbReference>
<comment type="similarity">
    <text evidence="5">Belongs to the Fanconi anemia protein FANCD2 family.</text>
</comment>
<dbReference type="InterPro" id="IPR029448">
    <property type="entry name" value="FANCD2"/>
</dbReference>
<dbReference type="PANTHER" id="PTHR32086:SF0">
    <property type="entry name" value="FANCONI ANEMIA GROUP D2 PROTEIN"/>
    <property type="match status" value="1"/>
</dbReference>
<dbReference type="GO" id="GO:0007129">
    <property type="term" value="P:homologous chromosome pairing at meiosis"/>
    <property type="evidence" value="ECO:0007669"/>
    <property type="project" value="TreeGrafter"/>
</dbReference>
<evidence type="ECO:0000256" key="5">
    <source>
        <dbReference type="ARBA" id="ARBA00093456"/>
    </source>
</evidence>
<name>A0AAV9IE49_9RHOD</name>
<organism evidence="6 7">
    <name type="scientific">Galdieria yellowstonensis</name>
    <dbReference type="NCBI Taxonomy" id="3028027"/>
    <lineage>
        <taxon>Eukaryota</taxon>
        <taxon>Rhodophyta</taxon>
        <taxon>Bangiophyceae</taxon>
        <taxon>Galdieriales</taxon>
        <taxon>Galdieriaceae</taxon>
        <taxon>Galdieria</taxon>
    </lineage>
</organism>
<dbReference type="GO" id="GO:0000793">
    <property type="term" value="C:condensed chromosome"/>
    <property type="evidence" value="ECO:0007669"/>
    <property type="project" value="TreeGrafter"/>
</dbReference>
<sequence length="1216" mass="139412">MFSLEQLSLEDDFSSRILTTCFANSGLKIFRIVDSGERIAYGVSDFANFRQSLSNFLYSEPENVRVFLSGLSQAWEKIAVFVRCLEPLVRVDTENLELSCVQQQITFFDSSLVRVLTTLPPIQESLFDILLLRLSEIETSKTSSCLQLDSQTANIQEKILEQMCFQPLIIRTSTLARSLIELVSASSENLQHKILCRLPDILDDEGQELASSLLLKIIPHSPHLLSQALETFSCMNLSYGKLSTAVKQLCENVSALGIKAKLELILMVPEPSMMTSVMSCLKNSRVDSVEDPSEMYPIMENFTKRIKSNAIARKNILKYYRTLKNDSLEELDYFLLFLLYSAGEKRFVLQYVFKGNRKFPSQSLISSTYNIIKLYPKFCHELCSLLERAACDAKEALEGEQIKWMFVSILRGLKCIDNCPIQEVECIISSLVRLIERYPSFASDIGLFCLSHIARKYPELAETSLHSIQILWEYLEVFDETNLRCLFEIFVRLLQRTNLSNTETSSLSSLAILLQKDLCHIDERHRKVGVVGACANIELIPSLFLDRDSNSVTSFSLTPCFFKAVTSQVLRELSYFVSCDLFSVETVDRILASALELFQRHFYVERRHSKHDEGSLDDLSSSCEELDQGSVTTFHLKSADIDLWTAYELYRLIAKCSCYQRIETNALAYVISILCFDTGQEPISEDTLKHGLFAAGFARISINELVNNSELVRFHFKELRYLVQHLLQLEEFLSSCCNEESSVDVIWKQFARDYSIQNSYDYRSFLPRFSVDIVYRFCQAVIQAELGEKMDTLIACFYCFLCEHCSDSESSSQHHYHQAVHEDSCLCWRYHSGTLCLATLLTLLTDMDVPHPPENPILMKTLHLACEACSYELKDASAAQLLLSNDDICLRSLVESNLQQHHSVDALHHSGVVRIEQFYHQVFSLFMKVWKQAEPSCLAAFTHLLNILWRLLHSKDYSESCPEMESIIQLLEDRNWVYSLTLELKCEVTEVLLKHSRNEFFRVLSHSSDLLQAPSSCHLVSALGKVVVSIERQKLKEILLKLSLEHLEMEIKKFQDSDLSMQPSQQDWMETLKIFSLVFGTFRQVLQEAKDNTSFKYLRFCLKWGKKLTALILDGGLQLLTKELIQNKTSAIRLFKELQKCTRAIHQICLFCKETKQESLLLLLPTVKKQLEMLVFRVKELLQQQGVAHLFWLGNLKNKNLQGEALPSQINTSEDT</sequence>
<keyword evidence="2" id="KW-1017">Isopeptide bond</keyword>
<keyword evidence="3" id="KW-0832">Ubl conjugation</keyword>
<evidence type="ECO:0000313" key="6">
    <source>
        <dbReference type="EMBL" id="KAK4525650.1"/>
    </source>
</evidence>
<protein>
    <submittedName>
        <fullName evidence="6">Uncharacterized protein</fullName>
    </submittedName>
</protein>
<evidence type="ECO:0000313" key="7">
    <source>
        <dbReference type="Proteomes" id="UP001300502"/>
    </source>
</evidence>
<proteinExistence type="inferred from homology"/>
<evidence type="ECO:0000256" key="4">
    <source>
        <dbReference type="ARBA" id="ARBA00023242"/>
    </source>
</evidence>
<comment type="subcellular location">
    <subcellularLocation>
        <location evidence="1">Nucleus</location>
    </subcellularLocation>
</comment>
<gene>
    <name evidence="6" type="ORF">GAYE_SCF15G3559</name>
</gene>
<accession>A0AAV9IE49</accession>
<comment type="caution">
    <text evidence="6">The sequence shown here is derived from an EMBL/GenBank/DDBJ whole genome shotgun (WGS) entry which is preliminary data.</text>
</comment>
<evidence type="ECO:0000256" key="1">
    <source>
        <dbReference type="ARBA" id="ARBA00004123"/>
    </source>
</evidence>
<dbReference type="AlphaFoldDB" id="A0AAV9IE49"/>
<dbReference type="GO" id="GO:0031573">
    <property type="term" value="P:mitotic intra-S DNA damage checkpoint signaling"/>
    <property type="evidence" value="ECO:0007669"/>
    <property type="project" value="TreeGrafter"/>
</dbReference>
<keyword evidence="4" id="KW-0539">Nucleus</keyword>
<dbReference type="Pfam" id="PF14631">
    <property type="entry name" value="FancD2"/>
    <property type="match status" value="2"/>
</dbReference>
<reference evidence="6 7" key="1">
    <citation type="submission" date="2022-07" db="EMBL/GenBank/DDBJ databases">
        <title>Genome-wide signatures of adaptation to extreme environments.</title>
        <authorList>
            <person name="Cho C.H."/>
            <person name="Yoon H.S."/>
        </authorList>
    </citation>
    <scope>NUCLEOTIDE SEQUENCE [LARGE SCALE GENOMIC DNA]</scope>
    <source>
        <strain evidence="6 7">108.79 E11</strain>
    </source>
</reference>
<dbReference type="GO" id="GO:0005634">
    <property type="term" value="C:nucleus"/>
    <property type="evidence" value="ECO:0007669"/>
    <property type="project" value="UniProtKB-SubCell"/>
</dbReference>
<keyword evidence="7" id="KW-1185">Reference proteome</keyword>
<dbReference type="PANTHER" id="PTHR32086">
    <property type="entry name" value="FANCONI ANEMIA GROUP D2 PROTEIN"/>
    <property type="match status" value="1"/>
</dbReference>
<dbReference type="GO" id="GO:1990918">
    <property type="term" value="P:double-strand break repair involved in meiotic recombination"/>
    <property type="evidence" value="ECO:0007669"/>
    <property type="project" value="TreeGrafter"/>
</dbReference>
<evidence type="ECO:0000256" key="2">
    <source>
        <dbReference type="ARBA" id="ARBA00022499"/>
    </source>
</evidence>
<dbReference type="GO" id="GO:0070182">
    <property type="term" value="F:DNA polymerase binding"/>
    <property type="evidence" value="ECO:0007669"/>
    <property type="project" value="TreeGrafter"/>
</dbReference>